<sequence length="59" mass="5629">MISSLSSSDRDMVGSGYNAGVMLLCVSGFGKVLVCARGSLIGIVPGSAPGGGGGLQGSP</sequence>
<evidence type="ECO:0000313" key="1">
    <source>
        <dbReference type="EMBL" id="GGX45708.1"/>
    </source>
</evidence>
<keyword evidence="2" id="KW-1185">Reference proteome</keyword>
<evidence type="ECO:0000313" key="2">
    <source>
        <dbReference type="Proteomes" id="UP000626148"/>
    </source>
</evidence>
<protein>
    <submittedName>
        <fullName evidence="1">Uncharacterized protein</fullName>
    </submittedName>
</protein>
<proteinExistence type="predicted"/>
<accession>A0A918K3S1</accession>
<dbReference type="AlphaFoldDB" id="A0A918K3S1"/>
<reference evidence="1" key="2">
    <citation type="submission" date="2020-09" db="EMBL/GenBank/DDBJ databases">
        <authorList>
            <person name="Sun Q."/>
            <person name="Kim S."/>
        </authorList>
    </citation>
    <scope>NUCLEOTIDE SEQUENCE</scope>
    <source>
        <strain evidence="1">KCTC 22169</strain>
    </source>
</reference>
<dbReference type="Proteomes" id="UP000626148">
    <property type="component" value="Unassembled WGS sequence"/>
</dbReference>
<organism evidence="1 2">
    <name type="scientific">Saccharospirillum salsuginis</name>
    <dbReference type="NCBI Taxonomy" id="418750"/>
    <lineage>
        <taxon>Bacteria</taxon>
        <taxon>Pseudomonadati</taxon>
        <taxon>Pseudomonadota</taxon>
        <taxon>Gammaproteobacteria</taxon>
        <taxon>Oceanospirillales</taxon>
        <taxon>Saccharospirillaceae</taxon>
        <taxon>Saccharospirillum</taxon>
    </lineage>
</organism>
<name>A0A918K3S1_9GAMM</name>
<dbReference type="EMBL" id="BMXR01000002">
    <property type="protein sequence ID" value="GGX45708.1"/>
    <property type="molecule type" value="Genomic_DNA"/>
</dbReference>
<comment type="caution">
    <text evidence="1">The sequence shown here is derived from an EMBL/GenBank/DDBJ whole genome shotgun (WGS) entry which is preliminary data.</text>
</comment>
<gene>
    <name evidence="1" type="ORF">GCM10007392_10930</name>
</gene>
<reference evidence="1" key="1">
    <citation type="journal article" date="2014" name="Int. J. Syst. Evol. Microbiol.">
        <title>Complete genome sequence of Corynebacterium casei LMG S-19264T (=DSM 44701T), isolated from a smear-ripened cheese.</title>
        <authorList>
            <consortium name="US DOE Joint Genome Institute (JGI-PGF)"/>
            <person name="Walter F."/>
            <person name="Albersmeier A."/>
            <person name="Kalinowski J."/>
            <person name="Ruckert C."/>
        </authorList>
    </citation>
    <scope>NUCLEOTIDE SEQUENCE</scope>
    <source>
        <strain evidence="1">KCTC 22169</strain>
    </source>
</reference>